<evidence type="ECO:0000313" key="3">
    <source>
        <dbReference type="Proteomes" id="UP001237823"/>
    </source>
</evidence>
<proteinExistence type="predicted"/>
<feature type="transmembrane region" description="Helical" evidence="1">
    <location>
        <begin position="109"/>
        <end position="130"/>
    </location>
</feature>
<evidence type="ECO:0000313" key="2">
    <source>
        <dbReference type="EMBL" id="MDM7884453.1"/>
    </source>
</evidence>
<dbReference type="RefSeq" id="WP_182045433.1">
    <property type="nucleotide sequence ID" value="NZ_JAUCML010000003.1"/>
</dbReference>
<reference evidence="2 3" key="1">
    <citation type="submission" date="2023-06" db="EMBL/GenBank/DDBJ databases">
        <authorList>
            <person name="Feng G."/>
            <person name="Li J."/>
            <person name="Zhu H."/>
        </authorList>
    </citation>
    <scope>NUCLEOTIDE SEQUENCE [LARGE SCALE GENOMIC DNA]</scope>
    <source>
        <strain evidence="2 3">RHCKG23</strain>
    </source>
</reference>
<dbReference type="PANTHER" id="PTHR34980:SF2">
    <property type="entry name" value="INNER MEMBRANE PROTEIN YHAH-RELATED"/>
    <property type="match status" value="1"/>
</dbReference>
<dbReference type="Proteomes" id="UP001237823">
    <property type="component" value="Unassembled WGS sequence"/>
</dbReference>
<gene>
    <name evidence="2" type="ORF">QUG92_04990</name>
</gene>
<dbReference type="PANTHER" id="PTHR34980">
    <property type="entry name" value="INNER MEMBRANE PROTEIN-RELATED-RELATED"/>
    <property type="match status" value="1"/>
</dbReference>
<feature type="transmembrane region" description="Helical" evidence="1">
    <location>
        <begin position="78"/>
        <end position="97"/>
    </location>
</feature>
<sequence>MSNDSVQPGGVALRDPWYGAPFSAAFRRFWQKYTVFTGRASRAEFWWWWVTSFVVGLVLQLVPQLFTPGSAAFENPVGSYLFVLWGLATLVGSLALGARRLHDANRSGFWQFLHVLVGIGSLVLLVLFLLPSNPKGTRFDV</sequence>
<keyword evidence="3" id="KW-1185">Reference proteome</keyword>
<keyword evidence="1" id="KW-0472">Membrane</keyword>
<comment type="caution">
    <text evidence="2">The sequence shown here is derived from an EMBL/GenBank/DDBJ whole genome shotgun (WGS) entry which is preliminary data.</text>
</comment>
<name>A0ABT7T4F3_9MICO</name>
<evidence type="ECO:0000256" key="1">
    <source>
        <dbReference type="SAM" id="Phobius"/>
    </source>
</evidence>
<keyword evidence="1" id="KW-0812">Transmembrane</keyword>
<dbReference type="Pfam" id="PF05656">
    <property type="entry name" value="DUF805"/>
    <property type="match status" value="1"/>
</dbReference>
<organism evidence="2 3">
    <name type="scientific">Curtobacterium citri</name>
    <dbReference type="NCBI Taxonomy" id="3055139"/>
    <lineage>
        <taxon>Bacteria</taxon>
        <taxon>Bacillati</taxon>
        <taxon>Actinomycetota</taxon>
        <taxon>Actinomycetes</taxon>
        <taxon>Micrococcales</taxon>
        <taxon>Microbacteriaceae</taxon>
        <taxon>Curtobacterium</taxon>
    </lineage>
</organism>
<feature type="transmembrane region" description="Helical" evidence="1">
    <location>
        <begin position="46"/>
        <end position="66"/>
    </location>
</feature>
<protein>
    <submittedName>
        <fullName evidence="2">DUF805 domain-containing protein</fullName>
    </submittedName>
</protein>
<accession>A0ABT7T4F3</accession>
<keyword evidence="1" id="KW-1133">Transmembrane helix</keyword>
<dbReference type="EMBL" id="JAUCML010000003">
    <property type="protein sequence ID" value="MDM7884453.1"/>
    <property type="molecule type" value="Genomic_DNA"/>
</dbReference>
<dbReference type="InterPro" id="IPR008523">
    <property type="entry name" value="DUF805"/>
</dbReference>